<reference evidence="6 7" key="1">
    <citation type="submission" date="2019-06" db="EMBL/GenBank/DDBJ databases">
        <title>A chromosomal-level reference genome of Carpinus fangiana (Coryloideae, Betulaceae).</title>
        <authorList>
            <person name="Yang X."/>
            <person name="Wang Z."/>
            <person name="Zhang L."/>
            <person name="Hao G."/>
            <person name="Liu J."/>
            <person name="Yang Y."/>
        </authorList>
    </citation>
    <scope>NUCLEOTIDE SEQUENCE [LARGE SCALE GENOMIC DNA]</scope>
    <source>
        <strain evidence="6">Cfa_2016G</strain>
        <tissue evidence="6">Leaf</tissue>
    </source>
</reference>
<evidence type="ECO:0000313" key="6">
    <source>
        <dbReference type="EMBL" id="KAE8037097.1"/>
    </source>
</evidence>
<dbReference type="OrthoDB" id="45365at2759"/>
<dbReference type="Proteomes" id="UP000327013">
    <property type="component" value="Chromosome 4"/>
</dbReference>
<dbReference type="InterPro" id="IPR011333">
    <property type="entry name" value="SKP1/BTB/POZ_sf"/>
</dbReference>
<dbReference type="Pfam" id="PF07707">
    <property type="entry name" value="BACK"/>
    <property type="match status" value="1"/>
</dbReference>
<evidence type="ECO:0000256" key="1">
    <source>
        <dbReference type="ARBA" id="ARBA00002668"/>
    </source>
</evidence>
<dbReference type="PANTHER" id="PTHR46336:SF3">
    <property type="entry name" value="BTB_POZ DOMAIN-CONTAINING PROTEIN POB1"/>
    <property type="match status" value="1"/>
</dbReference>
<name>A0A660KL39_9ROSI</name>
<gene>
    <name evidence="6" type="ORF">FH972_009720</name>
</gene>
<sequence>MGCCRGEGREEEMENELRKVAGMYFNKRNEKVVSILMTIRGSYWERTLSTSTDLFDPRKVMASNLSSGDFMFGFNDSNFSDRVLRIEILGDPQENRPDSEDIKKENGDEAGNGNDVSTVVRVETLHINSLILASKSSFFYTLFSNWTRESKWQLVTLRINAMEEAALMELLKFMYGNTLSITTVSGLLDVVVVADKFAVASCVSYCCTKLLEMPNKLEAALLFLELPSCILMGEEVRHWTDTAKRYLACYKDLAKFPKEVMALPLAGMAALLSSDDLQVPSEDAAYYFMLKWARAHYPKLEERREVLGLLLASVIRFPYLSHQKLMEILRCPDFDPDVSNKLVVEALFFNAGFPHLQRILAAEEAATSNHHTVERAYIYRPVKVVELDSLHQQYVVYLDLKREKFLKFYENNRMYSQAFHLGGQMFDLLAKRHRQKHFSTFGLFLRTKPAKESGTLSVESFTIDLAHVYVYDQINKKKKGNNTFSASGDFPPRHLLKIRLQTAFFSVISTPLPAASSHTQPHRSLPHSAVQIPASPPTALSRCSLPASQHRSGLLLTATVQPRRSSVPISGAPSLQLQIVF</sequence>
<organism evidence="6 7">
    <name type="scientific">Carpinus fangiana</name>
    <dbReference type="NCBI Taxonomy" id="176857"/>
    <lineage>
        <taxon>Eukaryota</taxon>
        <taxon>Viridiplantae</taxon>
        <taxon>Streptophyta</taxon>
        <taxon>Embryophyta</taxon>
        <taxon>Tracheophyta</taxon>
        <taxon>Spermatophyta</taxon>
        <taxon>Magnoliopsida</taxon>
        <taxon>eudicotyledons</taxon>
        <taxon>Gunneridae</taxon>
        <taxon>Pentapetalae</taxon>
        <taxon>rosids</taxon>
        <taxon>fabids</taxon>
        <taxon>Fagales</taxon>
        <taxon>Betulaceae</taxon>
        <taxon>Carpinus</taxon>
    </lineage>
</organism>
<dbReference type="InterPro" id="IPR011705">
    <property type="entry name" value="BACK"/>
</dbReference>
<evidence type="ECO:0000256" key="2">
    <source>
        <dbReference type="ARBA" id="ARBA00004906"/>
    </source>
</evidence>
<evidence type="ECO:0000313" key="7">
    <source>
        <dbReference type="Proteomes" id="UP000327013"/>
    </source>
</evidence>
<comment type="pathway">
    <text evidence="2">Protein modification; protein ubiquitination.</text>
</comment>
<dbReference type="PROSITE" id="PS50097">
    <property type="entry name" value="BTB"/>
    <property type="match status" value="1"/>
</dbReference>
<feature type="region of interest" description="Disordered" evidence="4">
    <location>
        <begin position="90"/>
        <end position="114"/>
    </location>
</feature>
<dbReference type="SMART" id="SM00225">
    <property type="entry name" value="BTB"/>
    <property type="match status" value="1"/>
</dbReference>
<dbReference type="SMART" id="SM00875">
    <property type="entry name" value="BACK"/>
    <property type="match status" value="1"/>
</dbReference>
<dbReference type="GO" id="GO:0005634">
    <property type="term" value="C:nucleus"/>
    <property type="evidence" value="ECO:0007669"/>
    <property type="project" value="TreeGrafter"/>
</dbReference>
<dbReference type="Gene3D" id="3.30.710.10">
    <property type="entry name" value="Potassium Channel Kv1.1, Chain A"/>
    <property type="match status" value="1"/>
</dbReference>
<protein>
    <recommendedName>
        <fullName evidence="5">BTB domain-containing protein</fullName>
    </recommendedName>
</protein>
<dbReference type="InterPro" id="IPR000210">
    <property type="entry name" value="BTB/POZ_dom"/>
</dbReference>
<dbReference type="InterPro" id="IPR045890">
    <property type="entry name" value="POB1-like"/>
</dbReference>
<keyword evidence="3" id="KW-0833">Ubl conjugation pathway</keyword>
<comment type="function">
    <text evidence="1">May act as a substrate-specific adapter of an E3 ubiquitin-protein ligase complex (CUL3-RBX1-BTB) which mediates the ubiquitination and subsequent proteasomal degradation of target proteins.</text>
</comment>
<dbReference type="EMBL" id="CM017324">
    <property type="protein sequence ID" value="KAE8037097.1"/>
    <property type="molecule type" value="Genomic_DNA"/>
</dbReference>
<dbReference type="Pfam" id="PF00651">
    <property type="entry name" value="BTB"/>
    <property type="match status" value="1"/>
</dbReference>
<keyword evidence="7" id="KW-1185">Reference proteome</keyword>
<dbReference type="PANTHER" id="PTHR46336">
    <property type="entry name" value="OS02G0260700 PROTEIN"/>
    <property type="match status" value="1"/>
</dbReference>
<dbReference type="CDD" id="cd18186">
    <property type="entry name" value="BTB_POZ_ZBTB_KLHL-like"/>
    <property type="match status" value="1"/>
</dbReference>
<evidence type="ECO:0000256" key="4">
    <source>
        <dbReference type="SAM" id="MobiDB-lite"/>
    </source>
</evidence>
<dbReference type="Gene3D" id="1.25.40.420">
    <property type="match status" value="1"/>
</dbReference>
<dbReference type="FunFam" id="1.25.40.420:FF:000008">
    <property type="entry name" value="BTB/POZ domain-containing protein POB1"/>
    <property type="match status" value="1"/>
</dbReference>
<evidence type="ECO:0000259" key="5">
    <source>
        <dbReference type="PROSITE" id="PS50097"/>
    </source>
</evidence>
<accession>A0A660KL39</accession>
<feature type="domain" description="BTB" evidence="5">
    <location>
        <begin position="114"/>
        <end position="183"/>
    </location>
</feature>
<dbReference type="GO" id="GO:0010114">
    <property type="term" value="P:response to red light"/>
    <property type="evidence" value="ECO:0007669"/>
    <property type="project" value="TreeGrafter"/>
</dbReference>
<dbReference type="SUPFAM" id="SSF54695">
    <property type="entry name" value="POZ domain"/>
    <property type="match status" value="1"/>
</dbReference>
<evidence type="ECO:0000256" key="3">
    <source>
        <dbReference type="ARBA" id="ARBA00022786"/>
    </source>
</evidence>
<proteinExistence type="predicted"/>
<dbReference type="AlphaFoldDB" id="A0A660KL39"/>
<feature type="compositionally biased region" description="Basic and acidic residues" evidence="4">
    <location>
        <begin position="93"/>
        <end position="107"/>
    </location>
</feature>